<keyword evidence="3 4" id="KW-0472">Membrane</keyword>
<dbReference type="InterPro" id="IPR003439">
    <property type="entry name" value="ABC_transporter-like_ATP-bd"/>
</dbReference>
<gene>
    <name evidence="7" type="primary">ABCB1</name>
</gene>
<dbReference type="InterPro" id="IPR003593">
    <property type="entry name" value="AAA+_ATPase"/>
</dbReference>
<accession>A0A8E7DBN9</accession>
<dbReference type="Pfam" id="PF00005">
    <property type="entry name" value="ABC_tran"/>
    <property type="match status" value="1"/>
</dbReference>
<dbReference type="PANTHER" id="PTHR24221:SF630">
    <property type="entry name" value="ABC TRANSPORTER B FAMILY MEMBER 29, CHLOROPLASTIC"/>
    <property type="match status" value="1"/>
</dbReference>
<dbReference type="InterPro" id="IPR011527">
    <property type="entry name" value="ABC1_TM_dom"/>
</dbReference>
<organism evidence="7">
    <name type="scientific">Salvia miltiorrhiza</name>
    <name type="common">Chinese sage</name>
    <dbReference type="NCBI Taxonomy" id="226208"/>
    <lineage>
        <taxon>Eukaryota</taxon>
        <taxon>Viridiplantae</taxon>
        <taxon>Streptophyta</taxon>
        <taxon>Embryophyta</taxon>
        <taxon>Tracheophyta</taxon>
        <taxon>Spermatophyta</taxon>
        <taxon>Magnoliopsida</taxon>
        <taxon>eudicotyledons</taxon>
        <taxon>Gunneridae</taxon>
        <taxon>Pentapetalae</taxon>
        <taxon>asterids</taxon>
        <taxon>lamiids</taxon>
        <taxon>Lamiales</taxon>
        <taxon>Lamiaceae</taxon>
        <taxon>Nepetoideae</taxon>
        <taxon>Mentheae</taxon>
        <taxon>Salviinae</taxon>
        <taxon>Salvia</taxon>
        <taxon>Salvia incertae sedis</taxon>
    </lineage>
</organism>
<evidence type="ECO:0000256" key="3">
    <source>
        <dbReference type="ARBA" id="ARBA00023136"/>
    </source>
</evidence>
<dbReference type="InterPro" id="IPR039421">
    <property type="entry name" value="Type_1_exporter"/>
</dbReference>
<dbReference type="GO" id="GO:0005524">
    <property type="term" value="F:ATP binding"/>
    <property type="evidence" value="ECO:0007669"/>
    <property type="project" value="InterPro"/>
</dbReference>
<dbReference type="PANTHER" id="PTHR24221">
    <property type="entry name" value="ATP-BINDING CASSETTE SUB-FAMILY B"/>
    <property type="match status" value="1"/>
</dbReference>
<dbReference type="PROSITE" id="PS50893">
    <property type="entry name" value="ABC_TRANSPORTER_2"/>
    <property type="match status" value="1"/>
</dbReference>
<evidence type="ECO:0000259" key="5">
    <source>
        <dbReference type="PROSITE" id="PS50893"/>
    </source>
</evidence>
<reference evidence="7" key="1">
    <citation type="journal article" date="2021" name="BMC Genomics">
        <title>Genome-wide analysis of ATP-binding cassette transporter provides insight to genes related to bioactive metabolite transportation in Salvia miltiorrhiza.</title>
        <authorList>
            <person name="Yan L."/>
            <person name="Zhang J."/>
            <person name="Chen H."/>
            <person name="Luo H."/>
        </authorList>
    </citation>
    <scope>NUCLEOTIDE SEQUENCE</scope>
</reference>
<name>A0A8E7DBN9_SALMI</name>
<dbReference type="AlphaFoldDB" id="A0A8E7DBN9"/>
<proteinExistence type="evidence at transcript level"/>
<dbReference type="SMART" id="SM00382">
    <property type="entry name" value="AAA"/>
    <property type="match status" value="1"/>
</dbReference>
<dbReference type="GO" id="GO:0140359">
    <property type="term" value="F:ABC-type transporter activity"/>
    <property type="evidence" value="ECO:0007669"/>
    <property type="project" value="InterPro"/>
</dbReference>
<evidence type="ECO:0000313" key="7">
    <source>
        <dbReference type="EMBL" id="QVT92324.1"/>
    </source>
</evidence>
<feature type="transmembrane region" description="Helical" evidence="4">
    <location>
        <begin position="111"/>
        <end position="128"/>
    </location>
</feature>
<feature type="transmembrane region" description="Helical" evidence="4">
    <location>
        <begin position="29"/>
        <end position="47"/>
    </location>
</feature>
<evidence type="ECO:0000259" key="6">
    <source>
        <dbReference type="PROSITE" id="PS50929"/>
    </source>
</evidence>
<feature type="domain" description="ABC transporter" evidence="5">
    <location>
        <begin position="205"/>
        <end position="419"/>
    </location>
</feature>
<evidence type="ECO:0000256" key="4">
    <source>
        <dbReference type="SAM" id="Phobius"/>
    </source>
</evidence>
<feature type="domain" description="ABC transmembrane type-1" evidence="6">
    <location>
        <begin position="1"/>
        <end position="171"/>
    </location>
</feature>
<dbReference type="Pfam" id="PF00664">
    <property type="entry name" value="ABC_membrane"/>
    <property type="match status" value="1"/>
</dbReference>
<dbReference type="CDD" id="cd07346">
    <property type="entry name" value="ABC_6TM_exporters"/>
    <property type="match status" value="1"/>
</dbReference>
<evidence type="ECO:0000256" key="2">
    <source>
        <dbReference type="ARBA" id="ARBA00022989"/>
    </source>
</evidence>
<dbReference type="GO" id="GO:0016887">
    <property type="term" value="F:ATP hydrolysis activity"/>
    <property type="evidence" value="ECO:0007669"/>
    <property type="project" value="InterPro"/>
</dbReference>
<evidence type="ECO:0000256" key="1">
    <source>
        <dbReference type="ARBA" id="ARBA00022692"/>
    </source>
</evidence>
<sequence>MHSLLNTIVPSVLQLSAMATQMLIISPQLSLISAFVIPAMALTVGCLGEKLRAISNDANLSTASLAAYLNEVFPSILFVKANNTEPNERIRFQLLASADLSARLKKKQVKILIPQIVQIMFFGLLFILGSTSIIVSRGSFNCSVLVSFMTSLVLLIDPIQDVGKAYNELKQGEPAIERLFNLTLFKSQVIEKPDAVDLASVTGEVKVCGLSFSYGDGTAPVLDGLNLHIKAGETIALVGPSGGGKTTLVKLLLRLYEPLSGSILLDGCDIRNIQLQSLRRHVGLVTQDSVLFAGTIAENIGYRDLLSGVDMDRVRFAAETANADGFIKCLPDQLAIARALYQNPSILILDEATSALDSRSELLVRQALERLMQDRTVVVIAHRVETLLMAQRIFLLNQGKLQQLSHSALLDAQPTQLVV</sequence>
<dbReference type="EMBL" id="MW890202">
    <property type="protein sequence ID" value="QVT92324.1"/>
    <property type="molecule type" value="mRNA"/>
</dbReference>
<dbReference type="GO" id="GO:0016020">
    <property type="term" value="C:membrane"/>
    <property type="evidence" value="ECO:0007669"/>
    <property type="project" value="InterPro"/>
</dbReference>
<keyword evidence="2 4" id="KW-1133">Transmembrane helix</keyword>
<dbReference type="PROSITE" id="PS50929">
    <property type="entry name" value="ABC_TM1F"/>
    <property type="match status" value="1"/>
</dbReference>
<keyword evidence="1 4" id="KW-0812">Transmembrane</keyword>
<protein>
    <submittedName>
        <fullName evidence="7">ABC transporter</fullName>
    </submittedName>
</protein>